<evidence type="ECO:0000313" key="1">
    <source>
        <dbReference type="EMBL" id="SLM17592.1"/>
    </source>
</evidence>
<protein>
    <submittedName>
        <fullName evidence="1">Uncharacterized protein</fullName>
    </submittedName>
</protein>
<dbReference type="EMBL" id="FWDO01000004">
    <property type="protein sequence ID" value="SLM17592.1"/>
    <property type="molecule type" value="Genomic_DNA"/>
</dbReference>
<sequence>MLSIHFNKINYKFYQNFFNFGKLLASYILSAEKGSGRVSWSCEDPNLPHFTTCGGSL</sequence>
<name>A0A3P3XMS8_9SPIR</name>
<accession>A0A3P3XMS8</accession>
<dbReference type="AlphaFoldDB" id="A0A3P3XMS8"/>
<gene>
    <name evidence="1" type="ORF">SPIRO4BDMA_40161</name>
</gene>
<organism evidence="1">
    <name type="scientific">uncultured spirochete</name>
    <dbReference type="NCBI Taxonomy" id="156406"/>
    <lineage>
        <taxon>Bacteria</taxon>
        <taxon>Pseudomonadati</taxon>
        <taxon>Spirochaetota</taxon>
        <taxon>Spirochaetia</taxon>
        <taxon>Spirochaetales</taxon>
        <taxon>environmental samples</taxon>
    </lineage>
</organism>
<reference evidence="1" key="1">
    <citation type="submission" date="2017-02" db="EMBL/GenBank/DDBJ databases">
        <authorList>
            <person name="Regsiter A."/>
            <person name="William W."/>
        </authorList>
    </citation>
    <scope>NUCLEOTIDE SEQUENCE</scope>
    <source>
        <strain evidence="1">BdmA 4</strain>
    </source>
</reference>
<proteinExistence type="predicted"/>